<evidence type="ECO:0000256" key="1">
    <source>
        <dbReference type="ARBA" id="ARBA00004141"/>
    </source>
</evidence>
<comment type="subcellular location">
    <subcellularLocation>
        <location evidence="1">Membrane</location>
        <topology evidence="1">Multi-pass membrane protein</topology>
    </subcellularLocation>
</comment>
<dbReference type="AlphaFoldDB" id="A0A161LCT4"/>
<keyword evidence="5 6" id="KW-0472">Membrane</keyword>
<feature type="transmembrane region" description="Helical" evidence="6">
    <location>
        <begin position="39"/>
        <end position="60"/>
    </location>
</feature>
<evidence type="ECO:0000256" key="3">
    <source>
        <dbReference type="ARBA" id="ARBA00022692"/>
    </source>
</evidence>
<comment type="caution">
    <text evidence="7">The sequence shown here is derived from an EMBL/GenBank/DDBJ whole genome shotgun (WGS) entry which is preliminary data.</text>
</comment>
<feature type="transmembrane region" description="Helical" evidence="6">
    <location>
        <begin position="6"/>
        <end position="27"/>
    </location>
</feature>
<dbReference type="PANTHER" id="PTHR30238">
    <property type="entry name" value="MEMBRANE BOUND PREDICTED REDOX MODULATOR"/>
    <property type="match status" value="1"/>
</dbReference>
<dbReference type="RefSeq" id="WP_068701393.1">
    <property type="nucleotide sequence ID" value="NZ_BDCR01000001.1"/>
</dbReference>
<keyword evidence="4 6" id="KW-1133">Transmembrane helix</keyword>
<feature type="transmembrane region" description="Helical" evidence="6">
    <location>
        <begin position="264"/>
        <end position="285"/>
    </location>
</feature>
<dbReference type="PANTHER" id="PTHR30238:SF0">
    <property type="entry name" value="THYLAKOID MEMBRANE PROTEIN TERC, CHLOROPLASTIC"/>
    <property type="match status" value="1"/>
</dbReference>
<dbReference type="InterPro" id="IPR005496">
    <property type="entry name" value="Integral_membrane_TerC"/>
</dbReference>
<dbReference type="Proteomes" id="UP000076586">
    <property type="component" value="Unassembled WGS sequence"/>
</dbReference>
<keyword evidence="3 6" id="KW-0812">Transmembrane</keyword>
<sequence>MNGHEFIFFGGFLSLIFVVLAIDLGLFNRHSHEVSFKEATIWTIVWTLLSFCIYLFIGAYGDMIHSVDSFARLQELNQLHGHGLNLNPALDLDTNLGIYRKALSLEFLTGYLIEYALSVDNIFVIIMIFMSFSVPKAYYHRVLFWGILGAIVMRFIFIFLSAALIQRFEWVMWIFGALLVFTGIKMYVDKDKEEKINVSKHPIVRFASKYFAVHPHFVKDNFFTKIDGKRMITPLLLVVFVVEFSDVLFAVDSVPAIFSITKDPYIVFASNICAILGLRSLFFLISNVMNLFHYLKIGLAVLLTFIGVKMLLGSIFHVHIETVPSLFAVVGILGISILASVIFPQKENNA</sequence>
<feature type="transmembrane region" description="Helical" evidence="6">
    <location>
        <begin position="142"/>
        <end position="164"/>
    </location>
</feature>
<evidence type="ECO:0000256" key="2">
    <source>
        <dbReference type="ARBA" id="ARBA00007511"/>
    </source>
</evidence>
<proteinExistence type="inferred from homology"/>
<feature type="transmembrane region" description="Helical" evidence="6">
    <location>
        <begin position="297"/>
        <end position="320"/>
    </location>
</feature>
<feature type="transmembrane region" description="Helical" evidence="6">
    <location>
        <begin position="326"/>
        <end position="344"/>
    </location>
</feature>
<evidence type="ECO:0000313" key="8">
    <source>
        <dbReference type="Proteomes" id="UP000076586"/>
    </source>
</evidence>
<evidence type="ECO:0000256" key="5">
    <source>
        <dbReference type="ARBA" id="ARBA00023136"/>
    </source>
</evidence>
<evidence type="ECO:0000256" key="4">
    <source>
        <dbReference type="ARBA" id="ARBA00022989"/>
    </source>
</evidence>
<accession>A0A161LCT4</accession>
<feature type="transmembrane region" description="Helical" evidence="6">
    <location>
        <begin position="170"/>
        <end position="188"/>
    </location>
</feature>
<gene>
    <name evidence="7" type="ORF">PJIAN_1328</name>
</gene>
<dbReference type="NCBIfam" id="TIGR03718">
    <property type="entry name" value="R_switched_Alx"/>
    <property type="match status" value="1"/>
</dbReference>
<name>A0A161LCT4_9BACT</name>
<dbReference type="OrthoDB" id="9783692at2"/>
<reference evidence="8" key="2">
    <citation type="journal article" date="2017" name="Genome Announc.">
        <title>Draft genome sequence of Paludibacter jiangxiensis NM7(T), a propionate-producing fermentative bacterium.</title>
        <authorList>
            <person name="Qiu Y.-L."/>
            <person name="Tourlousse D.M."/>
            <person name="Matsuura N."/>
            <person name="Ohashi A."/>
            <person name="Sekiguchi Y."/>
        </authorList>
    </citation>
    <scope>NUCLEOTIDE SEQUENCE [LARGE SCALE GENOMIC DNA]</scope>
    <source>
        <strain evidence="8">NM7</strain>
    </source>
</reference>
<dbReference type="InterPro" id="IPR022369">
    <property type="entry name" value="Integral_membrane_TerC_rswitch"/>
</dbReference>
<reference evidence="8" key="1">
    <citation type="submission" date="2016-04" db="EMBL/GenBank/DDBJ databases">
        <title>Draft genome sequence of Paludibacter jiangxiensis strain NM7.</title>
        <authorList>
            <person name="Qiu Y."/>
            <person name="Matsuura N."/>
            <person name="Ohashi A."/>
            <person name="Tourlousse M.D."/>
            <person name="Sekiguchi Y."/>
        </authorList>
    </citation>
    <scope>NUCLEOTIDE SEQUENCE [LARGE SCALE GENOMIC DNA]</scope>
    <source>
        <strain evidence="8">NM7</strain>
    </source>
</reference>
<dbReference type="STRING" id="681398.PJIAN_1328"/>
<comment type="similarity">
    <text evidence="2">Belongs to the TerC family.</text>
</comment>
<dbReference type="Pfam" id="PF03741">
    <property type="entry name" value="TerC"/>
    <property type="match status" value="1"/>
</dbReference>
<protein>
    <submittedName>
        <fullName evidence="7">Tellurite resistance protein TerC</fullName>
    </submittedName>
</protein>
<evidence type="ECO:0000256" key="6">
    <source>
        <dbReference type="SAM" id="Phobius"/>
    </source>
</evidence>
<feature type="transmembrane region" description="Helical" evidence="6">
    <location>
        <begin position="108"/>
        <end position="130"/>
    </location>
</feature>
<feature type="transmembrane region" description="Helical" evidence="6">
    <location>
        <begin position="235"/>
        <end position="258"/>
    </location>
</feature>
<organism evidence="7 8">
    <name type="scientific">Paludibacter jiangxiensis</name>
    <dbReference type="NCBI Taxonomy" id="681398"/>
    <lineage>
        <taxon>Bacteria</taxon>
        <taxon>Pseudomonadati</taxon>
        <taxon>Bacteroidota</taxon>
        <taxon>Bacteroidia</taxon>
        <taxon>Bacteroidales</taxon>
        <taxon>Paludibacteraceae</taxon>
        <taxon>Paludibacter</taxon>
    </lineage>
</organism>
<dbReference type="GO" id="GO:0016020">
    <property type="term" value="C:membrane"/>
    <property type="evidence" value="ECO:0007669"/>
    <property type="project" value="UniProtKB-SubCell"/>
</dbReference>
<evidence type="ECO:0000313" key="7">
    <source>
        <dbReference type="EMBL" id="GAT61745.1"/>
    </source>
</evidence>
<dbReference type="EMBL" id="BDCR01000001">
    <property type="protein sequence ID" value="GAT61745.1"/>
    <property type="molecule type" value="Genomic_DNA"/>
</dbReference>
<keyword evidence="8" id="KW-1185">Reference proteome</keyword>